<reference evidence="3" key="1">
    <citation type="submission" date="2015-11" db="EMBL/GenBank/DDBJ databases">
        <authorList>
            <person name="Tobias N.J."/>
            <person name="Mishra B."/>
            <person name="Gupta D.K."/>
            <person name="Thines M."/>
            <person name="Stinear T.P."/>
            <person name="Bode H.B."/>
        </authorList>
    </citation>
    <scope>NUCLEOTIDE SEQUENCE [LARGE SCALE GENOMIC DNA]</scope>
    <source>
        <strain evidence="3">PB45.5</strain>
    </source>
</reference>
<evidence type="ECO:0000256" key="1">
    <source>
        <dbReference type="SAM" id="MobiDB-lite"/>
    </source>
</evidence>
<dbReference type="EMBL" id="LOIC01000072">
    <property type="protein sequence ID" value="OCA54344.1"/>
    <property type="molecule type" value="Genomic_DNA"/>
</dbReference>
<comment type="caution">
    <text evidence="2">The sequence shown here is derived from an EMBL/GenBank/DDBJ whole genome shotgun (WGS) entry which is preliminary data.</text>
</comment>
<keyword evidence="3" id="KW-1185">Reference proteome</keyword>
<dbReference type="Pfam" id="PF19268">
    <property type="entry name" value="CIS_TMP"/>
    <property type="match status" value="1"/>
</dbReference>
<dbReference type="PATRIC" id="fig|29488.15.peg.3070"/>
<accession>A0A1B8YGR4</accession>
<gene>
    <name evidence="2" type="ORF">Phpb_02788</name>
</gene>
<protein>
    <submittedName>
        <fullName evidence="2">Uncharacterized protein</fullName>
    </submittedName>
</protein>
<dbReference type="Proteomes" id="UP000092665">
    <property type="component" value="Unassembled WGS sequence"/>
</dbReference>
<dbReference type="InterPro" id="IPR045538">
    <property type="entry name" value="CIS_TMP"/>
</dbReference>
<dbReference type="RefSeq" id="WP_065390842.1">
    <property type="nucleotide sequence ID" value="NZ_CAWMQN010000072.1"/>
</dbReference>
<evidence type="ECO:0000313" key="3">
    <source>
        <dbReference type="Proteomes" id="UP000092665"/>
    </source>
</evidence>
<dbReference type="AlphaFoldDB" id="A0A1B8YGR4"/>
<feature type="region of interest" description="Disordered" evidence="1">
    <location>
        <begin position="465"/>
        <end position="489"/>
    </location>
</feature>
<proteinExistence type="predicted"/>
<sequence>MTLGPNLLNRIVITIEANDSQVAKKVLHGSLLNQASINNLFNTFFTQHPINQDIYLETLTLNLGEIDLHNFNLLFPARLNTALNRALSQYQINNQERKTALKQSTSQEIINQPSLLHENNSINIESFIHYLNHKNPMLNSQEIIANHKNVDSNIQQLITQLAEIENKWALLLAKSCLSEPSLQRLSALKQPALLSAINHRLSGKINRPHHSGELVSPGQLILNALQYIQRNNISEIPKLDAKVISHVTIELDDGTLNAESVMTLFRQIITHNITLHNAPLHNVSLHKIPLYNISLNSWLKQIWQTTAIARFSDKYLSTEEYQYFSEQFTSNNIDKESDNIALAVTHKNIQNTQKEKYLPEHFIPNHTSKNESSKQSTIINAPILSTQEQQYLPEHFIPNHTNRNKLSKLSTINDANIQHAHKNQYISESYIQNHKNENKPGKQSTIINTHLSNTHEEQCFPEYFIPNNTNKNKPSQPPTIADTDNKQTQKDQYIPEHYIQNYENKNKSSKQSIMTNTNIHNTHEKQYISKNLISNYADKYKSSKKSAVTQFDIHKTQQYQYMSNPQIIPKNQKILSTSNNRHITSNHSNQLRTINKVRTAQVLLPEQTPLYQVNNAGILVLWPMLPMLFNQLGLLEDQKFIHRQAQFSAVNFLNYLIWGSEEIKIEPRILDNILCGLMVDETIELFLPEPEKQLIIDQWLDAIINQLTGWKKLSHNDVRQLFLQRPGELLINEQEIEIMVEHQPFDILLSDWPWPLNIARFPWLNRTLQINWQNI</sequence>
<name>A0A1B8YGR4_9GAMM</name>
<organism evidence="2 3">
    <name type="scientific">Photorhabdus namnaonensis</name>
    <dbReference type="NCBI Taxonomy" id="1851568"/>
    <lineage>
        <taxon>Bacteria</taxon>
        <taxon>Pseudomonadati</taxon>
        <taxon>Pseudomonadota</taxon>
        <taxon>Gammaproteobacteria</taxon>
        <taxon>Enterobacterales</taxon>
        <taxon>Morganellaceae</taxon>
        <taxon>Photorhabdus</taxon>
    </lineage>
</organism>
<evidence type="ECO:0000313" key="2">
    <source>
        <dbReference type="EMBL" id="OCA54344.1"/>
    </source>
</evidence>